<evidence type="ECO:0000313" key="1">
    <source>
        <dbReference type="EMBL" id="CEL97908.1"/>
    </source>
</evidence>
<accession>A0A0G4EM33</accession>
<proteinExistence type="predicted"/>
<organism evidence="1 2">
    <name type="scientific">Vitrella brassicaformis (strain CCMP3155)</name>
    <dbReference type="NCBI Taxonomy" id="1169540"/>
    <lineage>
        <taxon>Eukaryota</taxon>
        <taxon>Sar</taxon>
        <taxon>Alveolata</taxon>
        <taxon>Colpodellida</taxon>
        <taxon>Vitrellaceae</taxon>
        <taxon>Vitrella</taxon>
    </lineage>
</organism>
<dbReference type="InParanoid" id="A0A0G4EM33"/>
<name>A0A0G4EM33_VITBC</name>
<dbReference type="AlphaFoldDB" id="A0A0G4EM33"/>
<gene>
    <name evidence="1" type="ORF">Vbra_7783</name>
</gene>
<reference evidence="1 2" key="1">
    <citation type="submission" date="2014-11" db="EMBL/GenBank/DDBJ databases">
        <authorList>
            <person name="Zhu J."/>
            <person name="Qi W."/>
            <person name="Song R."/>
        </authorList>
    </citation>
    <scope>NUCLEOTIDE SEQUENCE [LARGE SCALE GENOMIC DNA]</scope>
</reference>
<dbReference type="Proteomes" id="UP000041254">
    <property type="component" value="Unassembled WGS sequence"/>
</dbReference>
<sequence length="755" mass="83226">MEPQTNPKRRRVACTELESIVSVLVGARDKYGNVGEKIDALQRQAGEVLTLKESKERTLGQDMCPNVAKMVYMDYERFKVLLSKIAPADAPPSTQDILIGIAQQKLTAMLRNLRLDSLTPSVLTLPDALLFDRLGPLIGTESIIGGLSRAHSSFLGPSHDSDMHTTIAFLADRDIDPTDKQLEAWRPRLAKTRRAVVRCHMNMSMVKLLDGVSESLESLEADSHSVKQHEVPSRWRSGYKKPLAFPRLKTIVVGGRWAWASFLRGWTLRSLKTVELRKLTTQEKTAHDNEFGGYNTEYGWDWLDCDAVDTVTLSPLFAWAAHDAMKLVELTSVDTVTSFSITADEPDLYPWTNEDDGTPMGSLKAIEATIKLKQITPRIISSLNAVHKYCVSPGGKEDYSSSVFDFPFTLLWPTQPGSPIRRIYDDETPAFESSTLTLAASLATSVTFSTSLAEDNIIQAFYFLLPKLVFSSARTLTLQPATDTDNPLPQPLLFNLGRVFPSVQFVEMGSAHQLGEEAVVKTIDDLPSLRVVRFARQPSFHEQPFFLPSYLSNCASGGRLLHVKCAFHKCLDGSENWSLWEGQADEGSEDGAGGACSSSKMEIDVSVGEAGADKGSSNKGKGIEHRIRHISVFLATNFAAEGGEGDGRTDEGELLLRLPVWSRLFRTCVKAITTLPKLDYITLTTDDALPVESLHDDGEGGVAERLSPHGFAAVQTGPCSVELYRKGLPITAGQRLITDYFSRVDSNGMDDQRAY</sequence>
<dbReference type="EMBL" id="CDMY01000258">
    <property type="protein sequence ID" value="CEL97908.1"/>
    <property type="molecule type" value="Genomic_DNA"/>
</dbReference>
<dbReference type="PhylomeDB" id="A0A0G4EM33"/>
<dbReference type="VEuPathDB" id="CryptoDB:Vbra_7783"/>
<protein>
    <submittedName>
        <fullName evidence="1">Uncharacterized protein</fullName>
    </submittedName>
</protein>
<keyword evidence="2" id="KW-1185">Reference proteome</keyword>
<evidence type="ECO:0000313" key="2">
    <source>
        <dbReference type="Proteomes" id="UP000041254"/>
    </source>
</evidence>